<dbReference type="SUPFAM" id="SSF141322">
    <property type="entry name" value="NfeD domain-like"/>
    <property type="match status" value="1"/>
</dbReference>
<dbReference type="Proteomes" id="UP001196068">
    <property type="component" value="Unassembled WGS sequence"/>
</dbReference>
<dbReference type="Pfam" id="PF01957">
    <property type="entry name" value="NfeD"/>
    <property type="match status" value="1"/>
</dbReference>
<evidence type="ECO:0000256" key="2">
    <source>
        <dbReference type="ARBA" id="ARBA00022692"/>
    </source>
</evidence>
<organism evidence="7 8">
    <name type="scientific">Plastoroseomonas arctica</name>
    <dbReference type="NCBI Taxonomy" id="1509237"/>
    <lineage>
        <taxon>Bacteria</taxon>
        <taxon>Pseudomonadati</taxon>
        <taxon>Pseudomonadota</taxon>
        <taxon>Alphaproteobacteria</taxon>
        <taxon>Acetobacterales</taxon>
        <taxon>Acetobacteraceae</taxon>
        <taxon>Plastoroseomonas</taxon>
    </lineage>
</organism>
<dbReference type="InterPro" id="IPR052165">
    <property type="entry name" value="Membrane_assoc_protease"/>
</dbReference>
<evidence type="ECO:0000256" key="1">
    <source>
        <dbReference type="ARBA" id="ARBA00004141"/>
    </source>
</evidence>
<dbReference type="AlphaFoldDB" id="A0AAF1JZQ9"/>
<comment type="subcellular location">
    <subcellularLocation>
        <location evidence="1">Membrane</location>
        <topology evidence="1">Multi-pass membrane protein</topology>
    </subcellularLocation>
</comment>
<keyword evidence="8" id="KW-1185">Reference proteome</keyword>
<feature type="transmembrane region" description="Helical" evidence="5">
    <location>
        <begin position="7"/>
        <end position="40"/>
    </location>
</feature>
<feature type="domain" description="NfeD-like C-terminal" evidence="6">
    <location>
        <begin position="84"/>
        <end position="140"/>
    </location>
</feature>
<reference evidence="7" key="2">
    <citation type="journal article" date="2021" name="Syst. Appl. Microbiol.">
        <title>Roseomonas hellenica sp. nov., isolated from roots of wild-growing Alkanna tinctoria.</title>
        <authorList>
            <person name="Rat A."/>
            <person name="Naranjo H.D."/>
            <person name="Lebbe L."/>
            <person name="Cnockaert M."/>
            <person name="Krigas N."/>
            <person name="Grigoriadou K."/>
            <person name="Maloupa E."/>
            <person name="Willems A."/>
        </authorList>
    </citation>
    <scope>NUCLEOTIDE SEQUENCE</scope>
    <source>
        <strain evidence="7">LMG 28251</strain>
    </source>
</reference>
<evidence type="ECO:0000259" key="6">
    <source>
        <dbReference type="Pfam" id="PF01957"/>
    </source>
</evidence>
<dbReference type="PANTHER" id="PTHR33507:SF3">
    <property type="entry name" value="INNER MEMBRANE PROTEIN YBBJ"/>
    <property type="match status" value="1"/>
</dbReference>
<dbReference type="InterPro" id="IPR012340">
    <property type="entry name" value="NA-bd_OB-fold"/>
</dbReference>
<keyword evidence="3 5" id="KW-1133">Transmembrane helix</keyword>
<proteinExistence type="predicted"/>
<dbReference type="InterPro" id="IPR002810">
    <property type="entry name" value="NfeD-like_C"/>
</dbReference>
<comment type="caution">
    <text evidence="7">The sequence shown here is derived from an EMBL/GenBank/DDBJ whole genome shotgun (WGS) entry which is preliminary data.</text>
</comment>
<feature type="transmembrane region" description="Helical" evidence="5">
    <location>
        <begin position="46"/>
        <end position="66"/>
    </location>
</feature>
<keyword evidence="4 5" id="KW-0472">Membrane</keyword>
<evidence type="ECO:0000256" key="4">
    <source>
        <dbReference type="ARBA" id="ARBA00023136"/>
    </source>
</evidence>
<reference evidence="7" key="1">
    <citation type="submission" date="2020-01" db="EMBL/GenBank/DDBJ databases">
        <authorList>
            <person name="Rat A."/>
        </authorList>
    </citation>
    <scope>NUCLEOTIDE SEQUENCE</scope>
    <source>
        <strain evidence="7">LMG 28251</strain>
    </source>
</reference>
<gene>
    <name evidence="7" type="ORF">GXW79_13275</name>
</gene>
<evidence type="ECO:0000313" key="8">
    <source>
        <dbReference type="Proteomes" id="UP001196068"/>
    </source>
</evidence>
<keyword evidence="2 5" id="KW-0812">Transmembrane</keyword>
<dbReference type="GO" id="GO:0005886">
    <property type="term" value="C:plasma membrane"/>
    <property type="evidence" value="ECO:0007669"/>
    <property type="project" value="TreeGrafter"/>
</dbReference>
<dbReference type="EMBL" id="JAAEDH010000014">
    <property type="protein sequence ID" value="MBR0656048.1"/>
    <property type="molecule type" value="Genomic_DNA"/>
</dbReference>
<protein>
    <submittedName>
        <fullName evidence="7">NfeD family protein</fullName>
    </submittedName>
</protein>
<sequence>MDPGLIWILAGVLMLFGELLLPGIFLLWIGLATIATGLLVMLLEPTFGSTVLMFNMLLLAGVFMGIKFRPKTRGHPAVNMANSGLVGRSGLVISADSVGIRVRIGDSDWPARLPRDVERTAEGATVRVEAVDGMTLVVRPVGA</sequence>
<evidence type="ECO:0000256" key="3">
    <source>
        <dbReference type="ARBA" id="ARBA00022989"/>
    </source>
</evidence>
<dbReference type="RefSeq" id="WP_211874888.1">
    <property type="nucleotide sequence ID" value="NZ_JAAEDH010000014.1"/>
</dbReference>
<evidence type="ECO:0000256" key="5">
    <source>
        <dbReference type="SAM" id="Phobius"/>
    </source>
</evidence>
<dbReference type="PANTHER" id="PTHR33507">
    <property type="entry name" value="INNER MEMBRANE PROTEIN YBBJ"/>
    <property type="match status" value="1"/>
</dbReference>
<name>A0AAF1JZQ9_9PROT</name>
<dbReference type="Gene3D" id="2.40.50.140">
    <property type="entry name" value="Nucleic acid-binding proteins"/>
    <property type="match status" value="1"/>
</dbReference>
<accession>A0AAF1JZQ9</accession>
<evidence type="ECO:0000313" key="7">
    <source>
        <dbReference type="EMBL" id="MBR0656048.1"/>
    </source>
</evidence>